<dbReference type="PROSITE" id="PS51915">
    <property type="entry name" value="ZAD"/>
    <property type="match status" value="1"/>
</dbReference>
<dbReference type="PROSITE" id="PS50157">
    <property type="entry name" value="ZINC_FINGER_C2H2_2"/>
    <property type="match status" value="3"/>
</dbReference>
<dbReference type="PANTHER" id="PTHR24379:SF127">
    <property type="entry name" value="BLOODY FINGERS-RELATED"/>
    <property type="match status" value="1"/>
</dbReference>
<dbReference type="Pfam" id="PF00096">
    <property type="entry name" value="zf-C2H2"/>
    <property type="match status" value="1"/>
</dbReference>
<feature type="domain" description="C2H2-type" evidence="8">
    <location>
        <begin position="541"/>
        <end position="565"/>
    </location>
</feature>
<dbReference type="AlphaFoldDB" id="A0AAJ7BUF8"/>
<dbReference type="Proteomes" id="UP000694920">
    <property type="component" value="Unplaced"/>
</dbReference>
<feature type="binding site" evidence="6">
    <location>
        <position position="16"/>
    </location>
    <ligand>
        <name>Zn(2+)</name>
        <dbReference type="ChEBI" id="CHEBI:29105"/>
    </ligand>
</feature>
<name>A0AAJ7BUF8_CEPCN</name>
<feature type="domain" description="C2H2-type" evidence="8">
    <location>
        <begin position="708"/>
        <end position="730"/>
    </location>
</feature>
<feature type="domain" description="C2H2-type" evidence="8">
    <location>
        <begin position="737"/>
        <end position="764"/>
    </location>
</feature>
<evidence type="ECO:0000256" key="3">
    <source>
        <dbReference type="ARBA" id="ARBA00022771"/>
    </source>
</evidence>
<dbReference type="GO" id="GO:0000977">
    <property type="term" value="F:RNA polymerase II transcription regulatory region sequence-specific DNA binding"/>
    <property type="evidence" value="ECO:0007669"/>
    <property type="project" value="TreeGrafter"/>
</dbReference>
<dbReference type="GO" id="GO:0000981">
    <property type="term" value="F:DNA-binding transcription factor activity, RNA polymerase II-specific"/>
    <property type="evidence" value="ECO:0007669"/>
    <property type="project" value="TreeGrafter"/>
</dbReference>
<evidence type="ECO:0000256" key="2">
    <source>
        <dbReference type="ARBA" id="ARBA00022737"/>
    </source>
</evidence>
<dbReference type="SUPFAM" id="SSF57716">
    <property type="entry name" value="Glucocorticoid receptor-like (DNA-binding domain)"/>
    <property type="match status" value="1"/>
</dbReference>
<feature type="binding site" evidence="6">
    <location>
        <position position="59"/>
    </location>
    <ligand>
        <name>Zn(2+)</name>
        <dbReference type="ChEBI" id="CHEBI:29105"/>
    </ligand>
</feature>
<dbReference type="SUPFAM" id="SSF57667">
    <property type="entry name" value="beta-beta-alpha zinc fingers"/>
    <property type="match status" value="3"/>
</dbReference>
<dbReference type="GO" id="GO:0008270">
    <property type="term" value="F:zinc ion binding"/>
    <property type="evidence" value="ECO:0007669"/>
    <property type="project" value="UniProtKB-UniRule"/>
</dbReference>
<feature type="compositionally biased region" description="Polar residues" evidence="7">
    <location>
        <begin position="806"/>
        <end position="830"/>
    </location>
</feature>
<dbReference type="RefSeq" id="XP_015594594.1">
    <property type="nucleotide sequence ID" value="XM_015739108.1"/>
</dbReference>
<evidence type="ECO:0000256" key="6">
    <source>
        <dbReference type="PROSITE-ProRule" id="PRU01263"/>
    </source>
</evidence>
<sequence>MTSSPSNVFNRICRTCLNADGELLPIFSKAQHVSNLPQKIMASIHFKISEDDELPKMMCKKCIFLADSFYCFKQQCESANEKLKKFYKMMTEGNLGAHYGMDEYINHNIYGDTFEIDGTRCKTYKENANVDYAYESDDDYFVEYISEEDRIQVENALKKKRDARRKVHMESLSEIIKNLEDIEVVPVSSCEATSNSRNKNEDKQDIVVFPLKKLKSTTNSNNDNGPIRNETTMNSMKRKIPASYASEKTYCHEEKKKKVTSKKDDIKCSNVSSNIVMNQRHVGEIHNQVTVGTNVSQTNGATQYTVLPVQIVQEKCIDLRAKEREHDFQLSVLEGNGKINITKEQPSIDSEIILHGTLDQIKKNCNDNAEKEKFNFILGAQEDHVQAIPGEFKESKSLATTVIAVDKKKETSDMYSKIDNTVKIIYVSDEESPEDDITKKRELWCSTDVTHKEETNASEDKQGFKTCVEAKDYQKMCLIEKVRKKEEFLVIADMESRGSKLKILDGNLKLYQCTICKSNFTSMPNVLKHNIQEHMTSQNDYSCLICKKVFKDKSLLIIHVEQHSNLISYRRTFYPKSFTLKKDLKKHVNHHFNEKSVHSSNLPFPCPNGDIAFSSKNKQDTHLATMHDRHAIMTCEYCKIQFLKKDIAKVDEKVDDVRESCDKKLDQHSFSKTQLNDQTLLCLTCSKALNQKKIRHDHNSTHASSKLYNCKECSASFTNFHALKRHVASHKKKFLMFPCNTCNKKFVTFYELRKHLRVHPRKFSQVKDISKEDSLSETTKEIAGANGKHEKKTEKRQDVTCNQVQFDVAGNDNQGKSETYDQNDVSSEKTQPPVASEIVLE</sequence>
<dbReference type="PROSITE" id="PS00028">
    <property type="entry name" value="ZINC_FINGER_C2H2_1"/>
    <property type="match status" value="4"/>
</dbReference>
<gene>
    <name evidence="11" type="primary">LOC107267418</name>
</gene>
<organism evidence="10 11">
    <name type="scientific">Cephus cinctus</name>
    <name type="common">Wheat stem sawfly</name>
    <dbReference type="NCBI Taxonomy" id="211228"/>
    <lineage>
        <taxon>Eukaryota</taxon>
        <taxon>Metazoa</taxon>
        <taxon>Ecdysozoa</taxon>
        <taxon>Arthropoda</taxon>
        <taxon>Hexapoda</taxon>
        <taxon>Insecta</taxon>
        <taxon>Pterygota</taxon>
        <taxon>Neoptera</taxon>
        <taxon>Endopterygota</taxon>
        <taxon>Hymenoptera</taxon>
        <taxon>Cephoidea</taxon>
        <taxon>Cephidae</taxon>
        <taxon>Cephus</taxon>
    </lineage>
</organism>
<keyword evidence="10" id="KW-1185">Reference proteome</keyword>
<feature type="domain" description="ZAD" evidence="9">
    <location>
        <begin position="11"/>
        <end position="86"/>
    </location>
</feature>
<dbReference type="Gene3D" id="3.30.160.60">
    <property type="entry name" value="Classic Zinc Finger"/>
    <property type="match status" value="3"/>
</dbReference>
<protein>
    <submittedName>
        <fullName evidence="11">Zinc finger and SCAN domain-containing protein 12 isoform X1</fullName>
    </submittedName>
</protein>
<keyword evidence="4 6" id="KW-0862">Zinc</keyword>
<dbReference type="SMART" id="SM00355">
    <property type="entry name" value="ZnF_C2H2"/>
    <property type="match status" value="6"/>
</dbReference>
<dbReference type="Pfam" id="PF07776">
    <property type="entry name" value="zf-AD"/>
    <property type="match status" value="1"/>
</dbReference>
<evidence type="ECO:0000313" key="11">
    <source>
        <dbReference type="RefSeq" id="XP_015594594.1"/>
    </source>
</evidence>
<dbReference type="InterPro" id="IPR012934">
    <property type="entry name" value="Znf_AD"/>
</dbReference>
<feature type="binding site" evidence="6">
    <location>
        <position position="62"/>
    </location>
    <ligand>
        <name>Zn(2+)</name>
        <dbReference type="ChEBI" id="CHEBI:29105"/>
    </ligand>
</feature>
<dbReference type="PANTHER" id="PTHR24379">
    <property type="entry name" value="KRAB AND ZINC FINGER DOMAIN-CONTAINING"/>
    <property type="match status" value="1"/>
</dbReference>
<evidence type="ECO:0000313" key="10">
    <source>
        <dbReference type="Proteomes" id="UP000694920"/>
    </source>
</evidence>
<dbReference type="SMART" id="SM00868">
    <property type="entry name" value="zf-AD"/>
    <property type="match status" value="1"/>
</dbReference>
<evidence type="ECO:0000256" key="1">
    <source>
        <dbReference type="ARBA" id="ARBA00022723"/>
    </source>
</evidence>
<dbReference type="GO" id="GO:0005634">
    <property type="term" value="C:nucleus"/>
    <property type="evidence" value="ECO:0007669"/>
    <property type="project" value="InterPro"/>
</dbReference>
<dbReference type="Gene3D" id="3.40.1800.20">
    <property type="match status" value="1"/>
</dbReference>
<feature type="binding site" evidence="6">
    <location>
        <position position="13"/>
    </location>
    <ligand>
        <name>Zn(2+)</name>
        <dbReference type="ChEBI" id="CHEBI:29105"/>
    </ligand>
</feature>
<keyword evidence="3 5" id="KW-0863">Zinc-finger</keyword>
<dbReference type="KEGG" id="ccin:107267418"/>
<evidence type="ECO:0000259" key="8">
    <source>
        <dbReference type="PROSITE" id="PS50157"/>
    </source>
</evidence>
<dbReference type="GeneID" id="107267418"/>
<keyword evidence="1 6" id="KW-0479">Metal-binding</keyword>
<evidence type="ECO:0000259" key="9">
    <source>
        <dbReference type="PROSITE" id="PS51915"/>
    </source>
</evidence>
<keyword evidence="2" id="KW-0677">Repeat</keyword>
<dbReference type="Pfam" id="PF13912">
    <property type="entry name" value="zf-C2H2_6"/>
    <property type="match status" value="2"/>
</dbReference>
<evidence type="ECO:0000256" key="5">
    <source>
        <dbReference type="PROSITE-ProRule" id="PRU00042"/>
    </source>
</evidence>
<proteinExistence type="predicted"/>
<evidence type="ECO:0000256" key="7">
    <source>
        <dbReference type="SAM" id="MobiDB-lite"/>
    </source>
</evidence>
<dbReference type="InterPro" id="IPR013087">
    <property type="entry name" value="Znf_C2H2_type"/>
</dbReference>
<feature type="region of interest" description="Disordered" evidence="7">
    <location>
        <begin position="806"/>
        <end position="841"/>
    </location>
</feature>
<evidence type="ECO:0000256" key="4">
    <source>
        <dbReference type="ARBA" id="ARBA00022833"/>
    </source>
</evidence>
<dbReference type="InterPro" id="IPR036236">
    <property type="entry name" value="Znf_C2H2_sf"/>
</dbReference>
<reference evidence="11" key="1">
    <citation type="submission" date="2025-08" db="UniProtKB">
        <authorList>
            <consortium name="RefSeq"/>
        </authorList>
    </citation>
    <scope>IDENTIFICATION</scope>
</reference>
<accession>A0AAJ7BUF8</accession>